<organism evidence="4 5">
    <name type="scientific">Mycobacterium simiae</name>
    <name type="common">Mycobacterium habana</name>
    <dbReference type="NCBI Taxonomy" id="1784"/>
    <lineage>
        <taxon>Bacteria</taxon>
        <taxon>Bacillati</taxon>
        <taxon>Actinomycetota</taxon>
        <taxon>Actinomycetes</taxon>
        <taxon>Mycobacteriales</taxon>
        <taxon>Mycobacteriaceae</taxon>
        <taxon>Mycobacterium</taxon>
        <taxon>Mycobacterium simiae complex</taxon>
    </lineage>
</organism>
<keyword evidence="2" id="KW-0812">Transmembrane</keyword>
<dbReference type="Proteomes" id="UP000193040">
    <property type="component" value="Unassembled WGS sequence"/>
</dbReference>
<keyword evidence="2" id="KW-1133">Transmembrane helix</keyword>
<keyword evidence="3" id="KW-0732">Signal</keyword>
<protein>
    <submittedName>
        <fullName evidence="4">Uncharacterized protein</fullName>
    </submittedName>
</protein>
<name>A0A1X0YG53_MYCSI</name>
<feature type="chain" id="PRO_5038551737" evidence="3">
    <location>
        <begin position="28"/>
        <end position="421"/>
    </location>
</feature>
<reference evidence="4 5" key="1">
    <citation type="submission" date="2017-03" db="EMBL/GenBank/DDBJ databases">
        <title>Genomic insights into Mycobacterium simiae human colonization.</title>
        <authorList>
            <person name="Steffani J.L."/>
            <person name="Brunck M.E."/>
            <person name="Cruz E."/>
            <person name="Montiel R."/>
            <person name="Barona F."/>
        </authorList>
    </citation>
    <scope>NUCLEOTIDE SEQUENCE [LARGE SCALE GENOMIC DNA]</scope>
    <source>
        <strain evidence="4 5">MsiGto</strain>
    </source>
</reference>
<dbReference type="STRING" id="1784.VC42_05410"/>
<evidence type="ECO:0000313" key="4">
    <source>
        <dbReference type="EMBL" id="ORJ64173.1"/>
    </source>
</evidence>
<keyword evidence="2" id="KW-0472">Membrane</keyword>
<evidence type="ECO:0000256" key="2">
    <source>
        <dbReference type="SAM" id="Phobius"/>
    </source>
</evidence>
<dbReference type="AlphaFoldDB" id="A0A1X0YG53"/>
<dbReference type="RefSeq" id="WP_084947815.1">
    <property type="nucleotide sequence ID" value="NZ_MZZM01000005.1"/>
</dbReference>
<dbReference type="EMBL" id="MZZM01000005">
    <property type="protein sequence ID" value="ORJ64173.1"/>
    <property type="molecule type" value="Genomic_DNA"/>
</dbReference>
<accession>A0A1X0YG53</accession>
<feature type="region of interest" description="Disordered" evidence="1">
    <location>
        <begin position="68"/>
        <end position="116"/>
    </location>
</feature>
<feature type="compositionally biased region" description="Pro residues" evidence="1">
    <location>
        <begin position="77"/>
        <end position="97"/>
    </location>
</feature>
<evidence type="ECO:0000256" key="3">
    <source>
        <dbReference type="SAM" id="SignalP"/>
    </source>
</evidence>
<feature type="transmembrane region" description="Helical" evidence="2">
    <location>
        <begin position="378"/>
        <end position="399"/>
    </location>
</feature>
<comment type="caution">
    <text evidence="4">The sequence shown here is derived from an EMBL/GenBank/DDBJ whole genome shotgun (WGS) entry which is preliminary data.</text>
</comment>
<evidence type="ECO:0000256" key="1">
    <source>
        <dbReference type="SAM" id="MobiDB-lite"/>
    </source>
</evidence>
<evidence type="ECO:0000313" key="5">
    <source>
        <dbReference type="Proteomes" id="UP000193040"/>
    </source>
</evidence>
<keyword evidence="5" id="KW-1185">Reference proteome</keyword>
<gene>
    <name evidence="4" type="ORF">B5M45_02970</name>
</gene>
<proteinExistence type="predicted"/>
<sequence>MNAFKIAAAAAIILAPFSAVVVNSAVAAASPCAGAGSNPVSCQHCLFYVQAYHTANVCYAPAPRPAPAPSSTLPIQIPEPPPVPPPPTSTRPAPTPVQTPKINPSGPGTPRNVSVVTPPKKLEAPAQAIAAAKAAPEARLNPADPPRPPTPTDFNQQVQNVINTHSDNIELIKADNKALVRPRHWEFVDYDQYHRPTLYNPLGQAMTFRYSYGGASREAYLPAGGRIVLDAGTVGLVPFTAVSESYLAAGSFYGGAFVPPDNWQGPPPPEYAAPAPPTLYQNVSAEIPAVVQTVQIGQVAVVGHDDSQPPGSQDAFLLDDSTLAWGQVNDPNSSTQIKVAKSQSLPGFGPTDNGSFLFALAAPGEPSQAAPPTPTQPWWPSALGFGLLGIAVVVVSSLLNRRKGNADDTSDSATDSRHSRN</sequence>
<feature type="signal peptide" evidence="3">
    <location>
        <begin position="1"/>
        <end position="27"/>
    </location>
</feature>